<keyword evidence="1" id="KW-0732">Signal</keyword>
<gene>
    <name evidence="2" type="ORF">BCM02_112155</name>
</gene>
<dbReference type="RefSeq" id="WP_148932530.1">
    <property type="nucleotide sequence ID" value="NZ_VNHS01000012.1"/>
</dbReference>
<accession>A0A5S5BSM7</accession>
<comment type="caution">
    <text evidence="2">The sequence shown here is derived from an EMBL/GenBank/DDBJ whole genome shotgun (WGS) entry which is preliminary data.</text>
</comment>
<evidence type="ECO:0000313" key="3">
    <source>
        <dbReference type="Proteomes" id="UP000323257"/>
    </source>
</evidence>
<keyword evidence="3" id="KW-1185">Reference proteome</keyword>
<evidence type="ECO:0000256" key="1">
    <source>
        <dbReference type="SAM" id="SignalP"/>
    </source>
</evidence>
<sequence length="200" mass="21944">MNKLGCVVLAACIVYFATVPVAAAAVGRDPAVTATLQVNVNALNGIRPVSDRSFSPVPHARILVIDRDGTFLTTGLSNAKGNWTMPVRVLIDPRFPTKRMGMLTVIVIAEGYSEQIFFDVPVDQHGFGEGDVRVTLDKIVAGRRCEPRAWNADGLHRFTVFNTLDYYAKQLGLEERVQIDGEMHWGPDIAPNPGWNEGQP</sequence>
<feature type="chain" id="PRO_5024461557" evidence="1">
    <location>
        <begin position="25"/>
        <end position="200"/>
    </location>
</feature>
<proteinExistence type="predicted"/>
<evidence type="ECO:0000313" key="2">
    <source>
        <dbReference type="EMBL" id="TYP70175.1"/>
    </source>
</evidence>
<organism evidence="2 3">
    <name type="scientific">Paenibacillus methanolicus</name>
    <dbReference type="NCBI Taxonomy" id="582686"/>
    <lineage>
        <taxon>Bacteria</taxon>
        <taxon>Bacillati</taxon>
        <taxon>Bacillota</taxon>
        <taxon>Bacilli</taxon>
        <taxon>Bacillales</taxon>
        <taxon>Paenibacillaceae</taxon>
        <taxon>Paenibacillus</taxon>
    </lineage>
</organism>
<protein>
    <submittedName>
        <fullName evidence="2">Uncharacterized protein</fullName>
    </submittedName>
</protein>
<dbReference type="OrthoDB" id="2375752at2"/>
<dbReference type="Proteomes" id="UP000323257">
    <property type="component" value="Unassembled WGS sequence"/>
</dbReference>
<dbReference type="AlphaFoldDB" id="A0A5S5BSM7"/>
<feature type="signal peptide" evidence="1">
    <location>
        <begin position="1"/>
        <end position="24"/>
    </location>
</feature>
<dbReference type="EMBL" id="VNHS01000012">
    <property type="protein sequence ID" value="TYP70175.1"/>
    <property type="molecule type" value="Genomic_DNA"/>
</dbReference>
<reference evidence="2 3" key="1">
    <citation type="submission" date="2019-07" db="EMBL/GenBank/DDBJ databases">
        <title>Genomic Encyclopedia of Type Strains, Phase III (KMG-III): the genomes of soil and plant-associated and newly described type strains.</title>
        <authorList>
            <person name="Whitman W."/>
        </authorList>
    </citation>
    <scope>NUCLEOTIDE SEQUENCE [LARGE SCALE GENOMIC DNA]</scope>
    <source>
        <strain evidence="2 3">BL24</strain>
    </source>
</reference>
<name>A0A5S5BSM7_9BACL</name>